<keyword evidence="8 12" id="KW-0663">Pyridoxal phosphate</keyword>
<feature type="modified residue" description="N6-(pyridoxal phosphate)lysine" evidence="12">
    <location>
        <position position="108"/>
    </location>
</feature>
<dbReference type="EMBL" id="PVNG01000012">
    <property type="protein sequence ID" value="PRX62716.1"/>
    <property type="molecule type" value="Genomic_DNA"/>
</dbReference>
<comment type="similarity">
    <text evidence="4 12">Belongs to the TrpB family.</text>
</comment>
<evidence type="ECO:0000256" key="8">
    <source>
        <dbReference type="ARBA" id="ARBA00022898"/>
    </source>
</evidence>
<comment type="catalytic activity">
    <reaction evidence="11 12">
        <text>(1S,2R)-1-C-(indol-3-yl)glycerol 3-phosphate + L-serine = D-glyceraldehyde 3-phosphate + L-tryptophan + H2O</text>
        <dbReference type="Rhea" id="RHEA:10532"/>
        <dbReference type="ChEBI" id="CHEBI:15377"/>
        <dbReference type="ChEBI" id="CHEBI:33384"/>
        <dbReference type="ChEBI" id="CHEBI:57912"/>
        <dbReference type="ChEBI" id="CHEBI:58866"/>
        <dbReference type="ChEBI" id="CHEBI:59776"/>
        <dbReference type="EC" id="4.2.1.20"/>
    </reaction>
</comment>
<evidence type="ECO:0000313" key="15">
    <source>
        <dbReference type="Proteomes" id="UP000238312"/>
    </source>
</evidence>
<dbReference type="AlphaFoldDB" id="A0A2T0MVA1"/>
<comment type="caution">
    <text evidence="14">The sequence shown here is derived from an EMBL/GenBank/DDBJ whole genome shotgun (WGS) entry which is preliminary data.</text>
</comment>
<reference evidence="14 15" key="1">
    <citation type="submission" date="2018-03" db="EMBL/GenBank/DDBJ databases">
        <title>Genomic Encyclopedia of Type Strains, Phase III (KMG-III): the genomes of soil and plant-associated and newly described type strains.</title>
        <authorList>
            <person name="Whitman W."/>
        </authorList>
    </citation>
    <scope>NUCLEOTIDE SEQUENCE [LARGE SCALE GENOMIC DNA]</scope>
    <source>
        <strain evidence="14 15">CGMCC 4.7104</strain>
    </source>
</reference>
<dbReference type="SUPFAM" id="SSF53686">
    <property type="entry name" value="Tryptophan synthase beta subunit-like PLP-dependent enzymes"/>
    <property type="match status" value="1"/>
</dbReference>
<name>A0A2T0MVA1_9ACTN</name>
<evidence type="ECO:0000256" key="9">
    <source>
        <dbReference type="ARBA" id="ARBA00023141"/>
    </source>
</evidence>
<dbReference type="InterPro" id="IPR023026">
    <property type="entry name" value="Trp_synth_beta/beta-like"/>
</dbReference>
<evidence type="ECO:0000256" key="4">
    <source>
        <dbReference type="ARBA" id="ARBA00009982"/>
    </source>
</evidence>
<feature type="domain" description="Tryptophan synthase beta chain-like PALP" evidence="13">
    <location>
        <begin position="72"/>
        <end position="398"/>
    </location>
</feature>
<dbReference type="InterPro" id="IPR001926">
    <property type="entry name" value="TrpB-like_PALP"/>
</dbReference>
<dbReference type="Proteomes" id="UP000238312">
    <property type="component" value="Unassembled WGS sequence"/>
</dbReference>
<dbReference type="CDD" id="cd06446">
    <property type="entry name" value="Trp-synth_B"/>
    <property type="match status" value="1"/>
</dbReference>
<protein>
    <recommendedName>
        <fullName evidence="12">Tryptophan synthase beta chain</fullName>
        <ecNumber evidence="12">4.2.1.20</ecNumber>
    </recommendedName>
</protein>
<evidence type="ECO:0000256" key="5">
    <source>
        <dbReference type="ARBA" id="ARBA00011270"/>
    </source>
</evidence>
<keyword evidence="7 12" id="KW-0822">Tryptophan biosynthesis</keyword>
<dbReference type="NCBIfam" id="TIGR00263">
    <property type="entry name" value="trpB"/>
    <property type="match status" value="1"/>
</dbReference>
<comment type="cofactor">
    <cofactor evidence="1 12">
        <name>pyridoxal 5'-phosphate</name>
        <dbReference type="ChEBI" id="CHEBI:597326"/>
    </cofactor>
</comment>
<evidence type="ECO:0000259" key="13">
    <source>
        <dbReference type="Pfam" id="PF00291"/>
    </source>
</evidence>
<dbReference type="PIRSF" id="PIRSF001413">
    <property type="entry name" value="Trp_syn_beta"/>
    <property type="match status" value="1"/>
</dbReference>
<evidence type="ECO:0000313" key="14">
    <source>
        <dbReference type="EMBL" id="PRX62716.1"/>
    </source>
</evidence>
<evidence type="ECO:0000256" key="2">
    <source>
        <dbReference type="ARBA" id="ARBA00002786"/>
    </source>
</evidence>
<proteinExistence type="inferred from homology"/>
<evidence type="ECO:0000256" key="1">
    <source>
        <dbReference type="ARBA" id="ARBA00001933"/>
    </source>
</evidence>
<evidence type="ECO:0000256" key="6">
    <source>
        <dbReference type="ARBA" id="ARBA00022605"/>
    </source>
</evidence>
<dbReference type="PANTHER" id="PTHR48077:SF3">
    <property type="entry name" value="TRYPTOPHAN SYNTHASE"/>
    <property type="match status" value="1"/>
</dbReference>
<dbReference type="InterPro" id="IPR006653">
    <property type="entry name" value="Trp_synth_b_CS"/>
</dbReference>
<evidence type="ECO:0000256" key="3">
    <source>
        <dbReference type="ARBA" id="ARBA00004733"/>
    </source>
</evidence>
<dbReference type="InterPro" id="IPR006654">
    <property type="entry name" value="Trp_synth_beta"/>
</dbReference>
<evidence type="ECO:0000256" key="7">
    <source>
        <dbReference type="ARBA" id="ARBA00022822"/>
    </source>
</evidence>
<comment type="pathway">
    <text evidence="3 12">Amino-acid biosynthesis; L-tryptophan biosynthesis; L-tryptophan from chorismate: step 5/5.</text>
</comment>
<evidence type="ECO:0000256" key="11">
    <source>
        <dbReference type="ARBA" id="ARBA00049047"/>
    </source>
</evidence>
<dbReference type="HAMAP" id="MF_00133">
    <property type="entry name" value="Trp_synth_beta"/>
    <property type="match status" value="1"/>
</dbReference>
<dbReference type="InterPro" id="IPR036052">
    <property type="entry name" value="TrpB-like_PALP_sf"/>
</dbReference>
<dbReference type="GO" id="GO:0005737">
    <property type="term" value="C:cytoplasm"/>
    <property type="evidence" value="ECO:0007669"/>
    <property type="project" value="TreeGrafter"/>
</dbReference>
<dbReference type="Gene3D" id="3.40.50.1100">
    <property type="match status" value="2"/>
</dbReference>
<dbReference type="Pfam" id="PF00291">
    <property type="entry name" value="PALP"/>
    <property type="match status" value="1"/>
</dbReference>
<dbReference type="PANTHER" id="PTHR48077">
    <property type="entry name" value="TRYPTOPHAN SYNTHASE-RELATED"/>
    <property type="match status" value="1"/>
</dbReference>
<organism evidence="14 15">
    <name type="scientific">Nonomuraea fuscirosea</name>
    <dbReference type="NCBI Taxonomy" id="1291556"/>
    <lineage>
        <taxon>Bacteria</taxon>
        <taxon>Bacillati</taxon>
        <taxon>Actinomycetota</taxon>
        <taxon>Actinomycetes</taxon>
        <taxon>Streptosporangiales</taxon>
        <taxon>Streptosporangiaceae</taxon>
        <taxon>Nonomuraea</taxon>
    </lineage>
</organism>
<accession>A0A2T0MVA1</accession>
<dbReference type="EC" id="4.2.1.20" evidence="12"/>
<sequence length="413" mass="43593">MANEGTILTAADLAGNGARGDDPDVHGKFGIFGGRYVPEALIPALDEVAAVYEKAKNDAEFLREFDHLLRTYAGRPTTLTDVPRFSERAGGARIVLKREDLTHTGAHKINNVLGQALLTKRLGKKRVIAETGAGQHGVATATAAALLGLECVIYMGAVDCERQALNVARMKLLGATVVPVTNGSQTLKDAINEAFRDWVTNVDTTHYLFGTVAGPHPFPEIVRDFARIIGVEARRQMLELTGKLPDAVCAAVGGGSNAIGVFHAFIGDQDVALHGYEAAGHGLESGEHALTLTAGSVGVLHGSRTYVLQDDEGQTIESHSISAGLDYPGVGPEHAWLKDSGRATYHGVTDDEAMAAFSLLARTEGIIPAIESSHALAGALELGRELGPAATILVNLSGRGDKDMGTAMKYFNL</sequence>
<dbReference type="PROSITE" id="PS00168">
    <property type="entry name" value="TRP_SYNTHASE_BETA"/>
    <property type="match status" value="1"/>
</dbReference>
<keyword evidence="10 12" id="KW-0456">Lyase</keyword>
<dbReference type="FunFam" id="3.40.50.1100:FF:000004">
    <property type="entry name" value="Tryptophan synthase beta chain"/>
    <property type="match status" value="1"/>
</dbReference>
<evidence type="ECO:0000256" key="10">
    <source>
        <dbReference type="ARBA" id="ARBA00023239"/>
    </source>
</evidence>
<keyword evidence="15" id="KW-1185">Reference proteome</keyword>
<dbReference type="FunFam" id="3.40.50.1100:FF:000001">
    <property type="entry name" value="Tryptophan synthase beta chain"/>
    <property type="match status" value="1"/>
</dbReference>
<keyword evidence="9 12" id="KW-0057">Aromatic amino acid biosynthesis</keyword>
<gene>
    <name evidence="12" type="primary">trpB</name>
    <name evidence="14" type="ORF">B0I32_112212</name>
</gene>
<comment type="function">
    <text evidence="2 12">The beta subunit is responsible for the synthesis of L-tryptophan from indole and L-serine.</text>
</comment>
<evidence type="ECO:0000256" key="12">
    <source>
        <dbReference type="HAMAP-Rule" id="MF_00133"/>
    </source>
</evidence>
<dbReference type="GO" id="GO:0004834">
    <property type="term" value="F:tryptophan synthase activity"/>
    <property type="evidence" value="ECO:0007669"/>
    <property type="project" value="UniProtKB-UniRule"/>
</dbReference>
<dbReference type="UniPathway" id="UPA00035">
    <property type="reaction ID" value="UER00044"/>
</dbReference>
<comment type="subunit">
    <text evidence="5 12">Tetramer of two alpha and two beta chains.</text>
</comment>
<keyword evidence="6 12" id="KW-0028">Amino-acid biosynthesis</keyword>